<dbReference type="GO" id="GO:2000304">
    <property type="term" value="P:positive regulation of ceramide biosynthetic process"/>
    <property type="evidence" value="ECO:0007669"/>
    <property type="project" value="TreeGrafter"/>
</dbReference>
<evidence type="ECO:0008006" key="4">
    <source>
        <dbReference type="Google" id="ProtNLM"/>
    </source>
</evidence>
<dbReference type="PANTHER" id="PTHR24139">
    <property type="entry name" value="CALCIUM-INDEPENDENT PHOSPHOLIPASE A2"/>
    <property type="match status" value="1"/>
</dbReference>
<evidence type="ECO:0000256" key="1">
    <source>
        <dbReference type="ARBA" id="ARBA00022801"/>
    </source>
</evidence>
<protein>
    <recommendedName>
        <fullName evidence="4">PNPLA domain-containing protein</fullName>
    </recommendedName>
</protein>
<evidence type="ECO:0000313" key="3">
    <source>
        <dbReference type="Proteomes" id="UP000004810"/>
    </source>
</evidence>
<sequence length="193" mass="21637">MPLLSRRLQLTDVKKEEIREIAAPTFFTPKDNFIDGGLISNNPTLDLMSDIHIYNAACMKVASYEKRTVHIGCIVSLGTGRAPPEELESMRWNFSLPGGLVEGASMFQDLMSLKNLLIGQITASNGPCVTRARSWAHDQSIPFFRFSPSLSSHVELDETNDQVIVGFLWDTEKYLRTDGRQDAEILAKYLKSL</sequence>
<dbReference type="PANTHER" id="PTHR24139:SF34">
    <property type="entry name" value="85_88 KDA CALCIUM-INDEPENDENT PHOSPHOLIPASE A2"/>
    <property type="match status" value="1"/>
</dbReference>
<dbReference type="AlphaFoldDB" id="J9EK47"/>
<keyword evidence="1" id="KW-0378">Hydrolase</keyword>
<name>J9EK47_WUCBA</name>
<proteinExistence type="predicted"/>
<evidence type="ECO:0000313" key="2">
    <source>
        <dbReference type="EMBL" id="EJW82528.1"/>
    </source>
</evidence>
<dbReference type="InterPro" id="IPR047148">
    <property type="entry name" value="PLPL9"/>
</dbReference>
<dbReference type="Proteomes" id="UP000004810">
    <property type="component" value="Unassembled WGS sequence"/>
</dbReference>
<dbReference type="InterPro" id="IPR016035">
    <property type="entry name" value="Acyl_Trfase/lysoPLipase"/>
</dbReference>
<dbReference type="GO" id="GO:0052816">
    <property type="term" value="F:long-chain fatty acyl-CoA hydrolase activity"/>
    <property type="evidence" value="ECO:0007669"/>
    <property type="project" value="TreeGrafter"/>
</dbReference>
<dbReference type="GO" id="GO:0005739">
    <property type="term" value="C:mitochondrion"/>
    <property type="evidence" value="ECO:0007669"/>
    <property type="project" value="TreeGrafter"/>
</dbReference>
<organism evidence="2 3">
    <name type="scientific">Wuchereria bancrofti</name>
    <dbReference type="NCBI Taxonomy" id="6293"/>
    <lineage>
        <taxon>Eukaryota</taxon>
        <taxon>Metazoa</taxon>
        <taxon>Ecdysozoa</taxon>
        <taxon>Nematoda</taxon>
        <taxon>Chromadorea</taxon>
        <taxon>Rhabditida</taxon>
        <taxon>Spirurina</taxon>
        <taxon>Spiruromorpha</taxon>
        <taxon>Filarioidea</taxon>
        <taxon>Onchocercidae</taxon>
        <taxon>Wuchereria</taxon>
    </lineage>
</organism>
<dbReference type="SUPFAM" id="SSF52151">
    <property type="entry name" value="FabD/lysophospholipase-like"/>
    <property type="match status" value="1"/>
</dbReference>
<accession>J9EK47</accession>
<comment type="caution">
    <text evidence="2">The sequence shown here is derived from an EMBL/GenBank/DDBJ whole genome shotgun (WGS) entry which is preliminary data.</text>
</comment>
<dbReference type="Gene3D" id="3.40.1090.10">
    <property type="entry name" value="Cytosolic phospholipase A2 catalytic domain"/>
    <property type="match status" value="1"/>
</dbReference>
<gene>
    <name evidence="2" type="ORF">WUBG_06561</name>
</gene>
<dbReference type="EMBL" id="ADBV01002815">
    <property type="protein sequence ID" value="EJW82528.1"/>
    <property type="molecule type" value="Genomic_DNA"/>
</dbReference>
<dbReference type="GO" id="GO:0047499">
    <property type="term" value="F:calcium-independent phospholipase A2 activity"/>
    <property type="evidence" value="ECO:0007669"/>
    <property type="project" value="InterPro"/>
</dbReference>
<reference evidence="3" key="1">
    <citation type="submission" date="2012-08" db="EMBL/GenBank/DDBJ databases">
        <title>The Genome Sequence of Wuchereria bancrofti.</title>
        <authorList>
            <person name="Nutman T.B."/>
            <person name="Fink D.L."/>
            <person name="Russ C."/>
            <person name="Young S."/>
            <person name="Zeng Q."/>
            <person name="Koehrsen M."/>
            <person name="Alvarado L."/>
            <person name="Berlin A."/>
            <person name="Chapman S.B."/>
            <person name="Chen Z."/>
            <person name="Freedman E."/>
            <person name="Gellesch M."/>
            <person name="Goldberg J."/>
            <person name="Griggs A."/>
            <person name="Gujja S."/>
            <person name="Heilman E.R."/>
            <person name="Heiman D."/>
            <person name="Hepburn T."/>
            <person name="Howarth C."/>
            <person name="Jen D."/>
            <person name="Larson L."/>
            <person name="Lewis B."/>
            <person name="Mehta T."/>
            <person name="Park D."/>
            <person name="Pearson M."/>
            <person name="Roberts A."/>
            <person name="Saif S."/>
            <person name="Shea T."/>
            <person name="Shenoy N."/>
            <person name="Sisk P."/>
            <person name="Stolte C."/>
            <person name="Sykes S."/>
            <person name="Walk T."/>
            <person name="White J."/>
            <person name="Yandava C."/>
            <person name="Haas B."/>
            <person name="Henn M.R."/>
            <person name="Nusbaum C."/>
            <person name="Birren B."/>
        </authorList>
    </citation>
    <scope>NUCLEOTIDE SEQUENCE [LARGE SCALE GENOMIC DNA]</scope>
    <source>
        <strain evidence="3">NA</strain>
    </source>
</reference>